<protein>
    <submittedName>
        <fullName evidence="1">Uncharacterized protein</fullName>
    </submittedName>
</protein>
<dbReference type="AlphaFoldDB" id="A0A545ATC4"/>
<evidence type="ECO:0000313" key="2">
    <source>
        <dbReference type="Proteomes" id="UP000317982"/>
    </source>
</evidence>
<comment type="caution">
    <text evidence="1">The sequence shown here is derived from an EMBL/GenBank/DDBJ whole genome shotgun (WGS) entry which is preliminary data.</text>
</comment>
<accession>A0A545ATC4</accession>
<sequence>MTGTLAPIRYLNRREQVLALWCSLTGHEPSRFDEPEREALLARTEIAALAEVPDSVLLDAGQAVRRGTSLPLERWLAAVRVVRPHQRVS</sequence>
<dbReference type="EMBL" id="VIRS01000008">
    <property type="protein sequence ID" value="TQS44584.1"/>
    <property type="molecule type" value="Genomic_DNA"/>
</dbReference>
<dbReference type="InParanoid" id="A0A545ATC4"/>
<keyword evidence="2" id="KW-1185">Reference proteome</keyword>
<reference evidence="1 2" key="1">
    <citation type="submission" date="2019-07" db="EMBL/GenBank/DDBJ databases">
        <title>Cryptosporangium phraense sp. nov., isolated from plant litter.</title>
        <authorList>
            <person name="Suriyachadkun C."/>
        </authorList>
    </citation>
    <scope>NUCLEOTIDE SEQUENCE [LARGE SCALE GENOMIC DNA]</scope>
    <source>
        <strain evidence="1 2">A-T 5661</strain>
    </source>
</reference>
<proteinExistence type="predicted"/>
<dbReference type="RefSeq" id="WP_142705066.1">
    <property type="nucleotide sequence ID" value="NZ_VIRS01000008.1"/>
</dbReference>
<organism evidence="1 2">
    <name type="scientific">Cryptosporangium phraense</name>
    <dbReference type="NCBI Taxonomy" id="2593070"/>
    <lineage>
        <taxon>Bacteria</taxon>
        <taxon>Bacillati</taxon>
        <taxon>Actinomycetota</taxon>
        <taxon>Actinomycetes</taxon>
        <taxon>Cryptosporangiales</taxon>
        <taxon>Cryptosporangiaceae</taxon>
        <taxon>Cryptosporangium</taxon>
    </lineage>
</organism>
<name>A0A545ATC4_9ACTN</name>
<evidence type="ECO:0000313" key="1">
    <source>
        <dbReference type="EMBL" id="TQS44584.1"/>
    </source>
</evidence>
<dbReference type="Proteomes" id="UP000317982">
    <property type="component" value="Unassembled WGS sequence"/>
</dbReference>
<dbReference type="OrthoDB" id="5194613at2"/>
<gene>
    <name evidence="1" type="ORF">FL583_14120</name>
</gene>